<dbReference type="EMBL" id="DACSUM010000011">
    <property type="protein sequence ID" value="HAT3581563.1"/>
    <property type="molecule type" value="Genomic_DNA"/>
</dbReference>
<dbReference type="PROSITE" id="PS50850">
    <property type="entry name" value="MFS"/>
    <property type="match status" value="1"/>
</dbReference>
<evidence type="ECO:0000313" key="11">
    <source>
        <dbReference type="Proteomes" id="UP000867740"/>
    </source>
</evidence>
<dbReference type="RefSeq" id="WP_047373303.1">
    <property type="nucleotide sequence ID" value="NZ_CABMNU010000005.1"/>
</dbReference>
<dbReference type="InterPro" id="IPR004812">
    <property type="entry name" value="Efflux_drug-R_Bcr/CmlA"/>
</dbReference>
<dbReference type="Pfam" id="PF07690">
    <property type="entry name" value="MFS_1"/>
    <property type="match status" value="1"/>
</dbReference>
<accession>A0A9P3T5X7</accession>
<evidence type="ECO:0000256" key="6">
    <source>
        <dbReference type="ARBA" id="ARBA00022989"/>
    </source>
</evidence>
<keyword evidence="5 8" id="KW-0812">Transmembrane</keyword>
<dbReference type="FunFam" id="1.20.1720.10:FF:000005">
    <property type="entry name" value="Bcr/CflA family efflux transporter"/>
    <property type="match status" value="1"/>
</dbReference>
<dbReference type="CDD" id="cd17320">
    <property type="entry name" value="MFS_MdfA_MDR_like"/>
    <property type="match status" value="1"/>
</dbReference>
<proteinExistence type="inferred from homology"/>
<keyword evidence="3 8" id="KW-0813">Transport</keyword>
<evidence type="ECO:0000256" key="1">
    <source>
        <dbReference type="ARBA" id="ARBA00004651"/>
    </source>
</evidence>
<feature type="transmembrane region" description="Helical" evidence="8">
    <location>
        <begin position="371"/>
        <end position="389"/>
    </location>
</feature>
<evidence type="ECO:0000256" key="5">
    <source>
        <dbReference type="ARBA" id="ARBA00022692"/>
    </source>
</evidence>
<keyword evidence="4" id="KW-1003">Cell membrane</keyword>
<feature type="transmembrane region" description="Helical" evidence="8">
    <location>
        <begin position="344"/>
        <end position="365"/>
    </location>
</feature>
<feature type="transmembrane region" description="Helical" evidence="8">
    <location>
        <begin position="305"/>
        <end position="332"/>
    </location>
</feature>
<dbReference type="PANTHER" id="PTHR23502:SF132">
    <property type="entry name" value="POLYAMINE TRANSPORTER 2-RELATED"/>
    <property type="match status" value="1"/>
</dbReference>
<feature type="transmembrane region" description="Helical" evidence="8">
    <location>
        <begin position="217"/>
        <end position="243"/>
    </location>
</feature>
<protein>
    <recommendedName>
        <fullName evidence="8">Bcr/CflA family efflux transporter</fullName>
    </recommendedName>
</protein>
<feature type="transmembrane region" description="Helical" evidence="8">
    <location>
        <begin position="249"/>
        <end position="267"/>
    </location>
</feature>
<gene>
    <name evidence="10" type="ORF">I8531_001851</name>
</gene>
<feature type="transmembrane region" description="Helical" evidence="8">
    <location>
        <begin position="135"/>
        <end position="153"/>
    </location>
</feature>
<dbReference type="GO" id="GO:0015385">
    <property type="term" value="F:sodium:proton antiporter activity"/>
    <property type="evidence" value="ECO:0007669"/>
    <property type="project" value="TreeGrafter"/>
</dbReference>
<evidence type="ECO:0000256" key="7">
    <source>
        <dbReference type="ARBA" id="ARBA00023136"/>
    </source>
</evidence>
<dbReference type="InterPro" id="IPR011701">
    <property type="entry name" value="MFS"/>
</dbReference>
<feature type="transmembrane region" description="Helical" evidence="8">
    <location>
        <begin position="165"/>
        <end position="184"/>
    </location>
</feature>
<feature type="transmembrane region" description="Helical" evidence="8">
    <location>
        <begin position="78"/>
        <end position="96"/>
    </location>
</feature>
<feature type="domain" description="Major facilitator superfamily (MFS) profile" evidence="9">
    <location>
        <begin position="1"/>
        <end position="395"/>
    </location>
</feature>
<dbReference type="PANTHER" id="PTHR23502">
    <property type="entry name" value="MAJOR FACILITATOR SUPERFAMILY"/>
    <property type="match status" value="1"/>
</dbReference>
<dbReference type="GO" id="GO:0042910">
    <property type="term" value="F:xenobiotic transmembrane transporter activity"/>
    <property type="evidence" value="ECO:0007669"/>
    <property type="project" value="InterPro"/>
</dbReference>
<reference evidence="10" key="2">
    <citation type="submission" date="2020-10" db="EMBL/GenBank/DDBJ databases">
        <authorList>
            <consortium name="NCBI Pathogen Detection Project"/>
        </authorList>
    </citation>
    <scope>NUCLEOTIDE SEQUENCE</scope>
    <source>
        <strain evidence="10">CAVp300</strain>
    </source>
</reference>
<feature type="transmembrane region" description="Helical" evidence="8">
    <location>
        <begin position="12"/>
        <end position="35"/>
    </location>
</feature>
<reference evidence="10" key="1">
    <citation type="journal article" date="2018" name="Genome Biol.">
        <title>SKESA: strategic k-mer extension for scrupulous assemblies.</title>
        <authorList>
            <person name="Souvorov A."/>
            <person name="Agarwala R."/>
            <person name="Lipman D.J."/>
        </authorList>
    </citation>
    <scope>NUCLEOTIDE SEQUENCE</scope>
    <source>
        <strain evidence="10">CAVp300</strain>
    </source>
</reference>
<dbReference type="Gene3D" id="1.20.1720.10">
    <property type="entry name" value="Multidrug resistance protein D"/>
    <property type="match status" value="1"/>
</dbReference>
<organism evidence="10 11">
    <name type="scientific">Kluyvera intermedia</name>
    <name type="common">Enterobacter intermedius</name>
    <dbReference type="NCBI Taxonomy" id="61648"/>
    <lineage>
        <taxon>Bacteria</taxon>
        <taxon>Pseudomonadati</taxon>
        <taxon>Pseudomonadota</taxon>
        <taxon>Gammaproteobacteria</taxon>
        <taxon>Enterobacterales</taxon>
        <taxon>Enterobacteriaceae</taxon>
        <taxon>Kluyvera</taxon>
    </lineage>
</organism>
<feature type="transmembrane region" description="Helical" evidence="8">
    <location>
        <begin position="47"/>
        <end position="66"/>
    </location>
</feature>
<comment type="caution">
    <text evidence="10">The sequence shown here is derived from an EMBL/GenBank/DDBJ whole genome shotgun (WGS) entry which is preliminary data.</text>
</comment>
<evidence type="ECO:0000313" key="10">
    <source>
        <dbReference type="EMBL" id="HAT3581563.1"/>
    </source>
</evidence>
<evidence type="ECO:0000256" key="4">
    <source>
        <dbReference type="ARBA" id="ARBA00022475"/>
    </source>
</evidence>
<dbReference type="Proteomes" id="UP000867740">
    <property type="component" value="Unassembled WGS sequence"/>
</dbReference>
<feature type="transmembrane region" description="Helical" evidence="8">
    <location>
        <begin position="279"/>
        <end position="299"/>
    </location>
</feature>
<keyword evidence="8" id="KW-0997">Cell inner membrane</keyword>
<dbReference type="GO" id="GO:1990961">
    <property type="term" value="P:xenobiotic detoxification by transmembrane export across the plasma membrane"/>
    <property type="evidence" value="ECO:0007669"/>
    <property type="project" value="InterPro"/>
</dbReference>
<evidence type="ECO:0000256" key="2">
    <source>
        <dbReference type="ARBA" id="ARBA00006236"/>
    </source>
</evidence>
<dbReference type="InterPro" id="IPR036259">
    <property type="entry name" value="MFS_trans_sf"/>
</dbReference>
<dbReference type="SUPFAM" id="SSF103473">
    <property type="entry name" value="MFS general substrate transporter"/>
    <property type="match status" value="1"/>
</dbReference>
<dbReference type="NCBIfam" id="TIGR00710">
    <property type="entry name" value="efflux_Bcr_CflA"/>
    <property type="match status" value="1"/>
</dbReference>
<dbReference type="GO" id="GO:0005886">
    <property type="term" value="C:plasma membrane"/>
    <property type="evidence" value="ECO:0007669"/>
    <property type="project" value="UniProtKB-SubCell"/>
</dbReference>
<comment type="similarity">
    <text evidence="2 8">Belongs to the major facilitator superfamily. Bcr/CmlA family.</text>
</comment>
<keyword evidence="6 8" id="KW-1133">Transmembrane helix</keyword>
<keyword evidence="7 8" id="KW-0472">Membrane</keyword>
<feature type="transmembrane region" description="Helical" evidence="8">
    <location>
        <begin position="102"/>
        <end position="123"/>
    </location>
</feature>
<sequence length="397" mass="42871">MNRSPSVKTTGLLFIMILSALMAFTSLSTDIYLPAMPVMAKELQGNAELTITGFLIGFCLAQLIWGPISDRFGRRPPLIIGMVLFIIGSAGCALSTDITQIVFWRVFQALGACTGPMLARAMIRDLFSRTRAAQMLSTLTIVTAIAPVVGPLLGGQMIKFASWHAIFWLLTAIGVFMLLSLYWLPETLPLERRVSTSLSGAFRTYYRLLSNVNFMKFTLCLTFYYVAIYAFIAGSPFVYITYFHIDPQHYGWLFAVNIVGVMGLSAVNRRLVQHYPLETLLKGAVLVAATASFVLAVATKLNVGGMALIAFAIFILFSMNGIIAATATAAALDAAPNAAGSASALIGSLQYGSGIISSLLLAMFSDGTPRTMGWIITLFTFASAAMALTTRISQADH</sequence>
<dbReference type="AlphaFoldDB" id="A0A9P3T5X7"/>
<name>A0A9P3T5X7_KLUIN</name>
<evidence type="ECO:0000259" key="9">
    <source>
        <dbReference type="PROSITE" id="PS50850"/>
    </source>
</evidence>
<dbReference type="InterPro" id="IPR020846">
    <property type="entry name" value="MFS_dom"/>
</dbReference>
<comment type="subcellular location">
    <subcellularLocation>
        <location evidence="8">Cell inner membrane</location>
        <topology evidence="8">Multi-pass membrane protein</topology>
    </subcellularLocation>
    <subcellularLocation>
        <location evidence="1">Cell membrane</location>
        <topology evidence="1">Multi-pass membrane protein</topology>
    </subcellularLocation>
</comment>
<evidence type="ECO:0000256" key="8">
    <source>
        <dbReference type="RuleBase" id="RU365088"/>
    </source>
</evidence>
<evidence type="ECO:0000256" key="3">
    <source>
        <dbReference type="ARBA" id="ARBA00022448"/>
    </source>
</evidence>